<dbReference type="GO" id="GO:0008483">
    <property type="term" value="F:transaminase activity"/>
    <property type="evidence" value="ECO:0007669"/>
    <property type="project" value="UniProtKB-KW"/>
</dbReference>
<dbReference type="RefSeq" id="WP_044834191.1">
    <property type="nucleotide sequence ID" value="NZ_CP059735.1"/>
</dbReference>
<keyword evidence="7" id="KW-1185">Reference proteome</keyword>
<dbReference type="KEGG" id="tact:SG35_026785"/>
<comment type="similarity">
    <text evidence="5">Belongs to the class-III pyridoxal-phosphate-dependent aminotransferase family.</text>
</comment>
<dbReference type="InterPro" id="IPR005814">
    <property type="entry name" value="Aminotrans_3"/>
</dbReference>
<protein>
    <submittedName>
        <fullName evidence="6">Aspartate aminotransferase family protein</fullName>
    </submittedName>
</protein>
<accession>A0AAE9YSP3</accession>
<dbReference type="InterPro" id="IPR015421">
    <property type="entry name" value="PyrdxlP-dep_Trfase_major"/>
</dbReference>
<keyword evidence="2 6" id="KW-0032">Aminotransferase</keyword>
<dbReference type="Gene3D" id="3.90.1150.10">
    <property type="entry name" value="Aspartate Aminotransferase, domain 1"/>
    <property type="match status" value="1"/>
</dbReference>
<dbReference type="Pfam" id="PF00202">
    <property type="entry name" value="Aminotran_3"/>
    <property type="match status" value="1"/>
</dbReference>
<evidence type="ECO:0000256" key="4">
    <source>
        <dbReference type="ARBA" id="ARBA00022898"/>
    </source>
</evidence>
<reference evidence="6 7" key="1">
    <citation type="journal article" date="2015" name="Genome Announc.">
        <title>Draft Genome Sequences of Marine Isolates of Thalassomonas viridans and Thalassomonas actiniarum.</title>
        <authorList>
            <person name="Olonade I."/>
            <person name="van Zyl L.J."/>
            <person name="Trindade M."/>
        </authorList>
    </citation>
    <scope>NUCLEOTIDE SEQUENCE [LARGE SCALE GENOMIC DNA]</scope>
    <source>
        <strain evidence="6 7">A5K-106</strain>
    </source>
</reference>
<dbReference type="Proteomes" id="UP000032568">
    <property type="component" value="Chromosome"/>
</dbReference>
<evidence type="ECO:0000256" key="3">
    <source>
        <dbReference type="ARBA" id="ARBA00022679"/>
    </source>
</evidence>
<dbReference type="CDD" id="cd00610">
    <property type="entry name" value="OAT_like"/>
    <property type="match status" value="1"/>
</dbReference>
<evidence type="ECO:0000313" key="7">
    <source>
        <dbReference type="Proteomes" id="UP000032568"/>
    </source>
</evidence>
<dbReference type="EMBL" id="CP059735">
    <property type="protein sequence ID" value="WDD98792.1"/>
    <property type="molecule type" value="Genomic_DNA"/>
</dbReference>
<keyword evidence="4 5" id="KW-0663">Pyridoxal phosphate</keyword>
<dbReference type="InterPro" id="IPR015424">
    <property type="entry name" value="PyrdxlP-dep_Trfase"/>
</dbReference>
<evidence type="ECO:0000313" key="6">
    <source>
        <dbReference type="EMBL" id="WDD98792.1"/>
    </source>
</evidence>
<dbReference type="InterPro" id="IPR015422">
    <property type="entry name" value="PyrdxlP-dep_Trfase_small"/>
</dbReference>
<dbReference type="GO" id="GO:0030170">
    <property type="term" value="F:pyridoxal phosphate binding"/>
    <property type="evidence" value="ECO:0007669"/>
    <property type="project" value="InterPro"/>
</dbReference>
<dbReference type="InterPro" id="IPR050103">
    <property type="entry name" value="Class-III_PLP-dep_AT"/>
</dbReference>
<dbReference type="InterPro" id="IPR049704">
    <property type="entry name" value="Aminotrans_3_PPA_site"/>
</dbReference>
<dbReference type="PANTHER" id="PTHR11986:SF79">
    <property type="entry name" value="ACETYLORNITHINE AMINOTRANSFERASE, MITOCHONDRIAL"/>
    <property type="match status" value="1"/>
</dbReference>
<keyword evidence="3" id="KW-0808">Transferase</keyword>
<name>A0AAE9YSP3_9GAMM</name>
<organism evidence="6 7">
    <name type="scientific">Thalassomonas actiniarum</name>
    <dbReference type="NCBI Taxonomy" id="485447"/>
    <lineage>
        <taxon>Bacteria</taxon>
        <taxon>Pseudomonadati</taxon>
        <taxon>Pseudomonadota</taxon>
        <taxon>Gammaproteobacteria</taxon>
        <taxon>Alteromonadales</taxon>
        <taxon>Colwelliaceae</taxon>
        <taxon>Thalassomonas</taxon>
    </lineage>
</organism>
<dbReference type="PANTHER" id="PTHR11986">
    <property type="entry name" value="AMINOTRANSFERASE CLASS III"/>
    <property type="match status" value="1"/>
</dbReference>
<dbReference type="AlphaFoldDB" id="A0AAE9YSP3"/>
<evidence type="ECO:0000256" key="1">
    <source>
        <dbReference type="ARBA" id="ARBA00001933"/>
    </source>
</evidence>
<evidence type="ECO:0000256" key="2">
    <source>
        <dbReference type="ARBA" id="ARBA00022576"/>
    </source>
</evidence>
<dbReference type="SUPFAM" id="SSF53383">
    <property type="entry name" value="PLP-dependent transferases"/>
    <property type="match status" value="1"/>
</dbReference>
<dbReference type="PROSITE" id="PS00600">
    <property type="entry name" value="AA_TRANSFER_CLASS_3"/>
    <property type="match status" value="1"/>
</dbReference>
<comment type="cofactor">
    <cofactor evidence="1">
        <name>pyridoxal 5'-phosphate</name>
        <dbReference type="ChEBI" id="CHEBI:597326"/>
    </cofactor>
</comment>
<dbReference type="GO" id="GO:0042802">
    <property type="term" value="F:identical protein binding"/>
    <property type="evidence" value="ECO:0007669"/>
    <property type="project" value="TreeGrafter"/>
</dbReference>
<sequence>MNREQVIDVCDNNWNPTAATMYRISHRTMEQSAHGQWIHDNEGNKFLDFACSYGVFIVGHTQSYIQQAVQKQLDQVAIKPYGSCDENTIKLMAKLADMLPGDLNRSYFCNSGAEAVELAMRAAFEANPKRKKMVVISDSYHGKTLGALNILGQTGHRTPFTPLMENVEYVPFGDIAAMKKAIGDGVSAVFIEPVLGGPYLQVPPAGYLKQIECLCRETGSLLIADEIQTAFGRAGKMFAIEYDNIVPDMIILSKGLTGGHAAIAVTVMSEALERKLIDEQGIDPRLLTSGSGGNPYNNTAALAAIEFIEQQDLTGRAQRLGTRLLTGMRQVCADYPQLVLEVPGIGLMTGLKCANPAVETAITMVMGKQNIHLGHSMNEKAAHPVLRFYPPLTVTEQEIDQCLAALEQTMKRLGSRPKLMFKVLNQLIKRQYTLPRKFLYKLTGVKQAA</sequence>
<dbReference type="FunFam" id="3.40.640.10:FF:000004">
    <property type="entry name" value="Acetylornithine aminotransferase"/>
    <property type="match status" value="1"/>
</dbReference>
<dbReference type="Gene3D" id="3.40.640.10">
    <property type="entry name" value="Type I PLP-dependent aspartate aminotransferase-like (Major domain)"/>
    <property type="match status" value="1"/>
</dbReference>
<dbReference type="PIRSF" id="PIRSF000521">
    <property type="entry name" value="Transaminase_4ab_Lys_Orn"/>
    <property type="match status" value="1"/>
</dbReference>
<evidence type="ECO:0000256" key="5">
    <source>
        <dbReference type="RuleBase" id="RU003560"/>
    </source>
</evidence>
<reference evidence="6 7" key="2">
    <citation type="journal article" date="2022" name="Mar. Drugs">
        <title>Bioassay-Guided Fractionation Leads to the Detection of Cholic Acid Generated by the Rare Thalassomonas sp.</title>
        <authorList>
            <person name="Pheiffer F."/>
            <person name="Schneider Y.K."/>
            <person name="Hansen E.H."/>
            <person name="Andersen J.H."/>
            <person name="Isaksson J."/>
            <person name="Busche T."/>
            <person name="R C."/>
            <person name="Kalinowski J."/>
            <person name="Zyl L.V."/>
            <person name="Trindade M."/>
        </authorList>
    </citation>
    <scope>NUCLEOTIDE SEQUENCE [LARGE SCALE GENOMIC DNA]</scope>
    <source>
        <strain evidence="6 7">A5K-106</strain>
    </source>
</reference>
<gene>
    <name evidence="6" type="ORF">SG35_026785</name>
</gene>
<proteinExistence type="inferred from homology"/>